<evidence type="ECO:0000256" key="5">
    <source>
        <dbReference type="ARBA" id="ARBA00022840"/>
    </source>
</evidence>
<dbReference type="PROSITE" id="PS50011">
    <property type="entry name" value="PROTEIN_KINASE_DOM"/>
    <property type="match status" value="1"/>
</dbReference>
<dbReference type="GO" id="GO:0004674">
    <property type="term" value="F:protein serine/threonine kinase activity"/>
    <property type="evidence" value="ECO:0007669"/>
    <property type="project" value="UniProtKB-KW"/>
</dbReference>
<dbReference type="GO" id="GO:0007059">
    <property type="term" value="P:chromosome segregation"/>
    <property type="evidence" value="ECO:0007669"/>
    <property type="project" value="TreeGrafter"/>
</dbReference>
<feature type="domain" description="Protein kinase" evidence="6">
    <location>
        <begin position="86"/>
        <end position="269"/>
    </location>
</feature>
<accession>A0A091DU29</accession>
<sequence>MHKVGDGNFKVKKEVTYQNGGSHSKALILHRVAEEVWRGKMLVPALHGSSPGLGGSLVPAESQAAIQEDANNHERVATIQQSSIQMRLKGNFKRGGFSEPYKAFDLHEQRYAAMKIHQLTKSWRDEKKESYHKYAYRKYRIHKELDHPRTVKLYDYFSMDTDMFYTVLEYCEGNDLDFYLKQHKRMSEKEARSIAMQIINAPRYLNEIKLPITHHDLKPGNILLVDGTAYREIKITDFGLSKIMDDDSYGVDGMDLTSQGAGTYWYLPP</sequence>
<keyword evidence="4 7" id="KW-0418">Kinase</keyword>
<organism evidence="7 8">
    <name type="scientific">Fukomys damarensis</name>
    <name type="common">Damaraland mole rat</name>
    <name type="synonym">Cryptomys damarensis</name>
    <dbReference type="NCBI Taxonomy" id="885580"/>
    <lineage>
        <taxon>Eukaryota</taxon>
        <taxon>Metazoa</taxon>
        <taxon>Chordata</taxon>
        <taxon>Craniata</taxon>
        <taxon>Vertebrata</taxon>
        <taxon>Euteleostomi</taxon>
        <taxon>Mammalia</taxon>
        <taxon>Eutheria</taxon>
        <taxon>Euarchontoglires</taxon>
        <taxon>Glires</taxon>
        <taxon>Rodentia</taxon>
        <taxon>Hystricomorpha</taxon>
        <taxon>Bathyergidae</taxon>
        <taxon>Fukomys</taxon>
    </lineage>
</organism>
<dbReference type="Gene3D" id="1.10.510.10">
    <property type="entry name" value="Transferase(Phosphotransferase) domain 1"/>
    <property type="match status" value="1"/>
</dbReference>
<evidence type="ECO:0000313" key="8">
    <source>
        <dbReference type="Proteomes" id="UP000028990"/>
    </source>
</evidence>
<dbReference type="Proteomes" id="UP000028990">
    <property type="component" value="Unassembled WGS sequence"/>
</dbReference>
<reference evidence="7 8" key="1">
    <citation type="submission" date="2013-11" db="EMBL/GenBank/DDBJ databases">
        <title>The Damaraland mole rat (Fukomys damarensis) genome and evolution of African mole rats.</title>
        <authorList>
            <person name="Gladyshev V.N."/>
            <person name="Fang X."/>
        </authorList>
    </citation>
    <scope>NUCLEOTIDE SEQUENCE [LARGE SCALE GENOMIC DNA]</scope>
    <source>
        <tissue evidence="7">Liver</tissue>
    </source>
</reference>
<evidence type="ECO:0000256" key="3">
    <source>
        <dbReference type="ARBA" id="ARBA00022741"/>
    </source>
</evidence>
<dbReference type="Pfam" id="PF00069">
    <property type="entry name" value="Pkinase"/>
    <property type="match status" value="1"/>
</dbReference>
<dbReference type="InterPro" id="IPR000719">
    <property type="entry name" value="Prot_kinase_dom"/>
</dbReference>
<keyword evidence="3" id="KW-0547">Nucleotide-binding</keyword>
<dbReference type="AlphaFoldDB" id="A0A091DU29"/>
<dbReference type="SUPFAM" id="SSF56112">
    <property type="entry name" value="Protein kinase-like (PK-like)"/>
    <property type="match status" value="1"/>
</dbReference>
<proteinExistence type="predicted"/>
<dbReference type="PANTHER" id="PTHR22974">
    <property type="entry name" value="MIXED LINEAGE PROTEIN KINASE"/>
    <property type="match status" value="1"/>
</dbReference>
<dbReference type="InterPro" id="IPR008271">
    <property type="entry name" value="Ser/Thr_kinase_AS"/>
</dbReference>
<keyword evidence="8" id="KW-1185">Reference proteome</keyword>
<dbReference type="PROSITE" id="PS00108">
    <property type="entry name" value="PROTEIN_KINASE_ST"/>
    <property type="match status" value="1"/>
</dbReference>
<evidence type="ECO:0000313" key="7">
    <source>
        <dbReference type="EMBL" id="KFO26291.1"/>
    </source>
</evidence>
<keyword evidence="1" id="KW-0723">Serine/threonine-protein kinase</keyword>
<dbReference type="EMBL" id="KN123218">
    <property type="protein sequence ID" value="KFO26291.1"/>
    <property type="molecule type" value="Genomic_DNA"/>
</dbReference>
<keyword evidence="2" id="KW-0808">Transferase</keyword>
<dbReference type="InterPro" id="IPR011009">
    <property type="entry name" value="Kinase-like_dom_sf"/>
</dbReference>
<dbReference type="SMART" id="SM00220">
    <property type="entry name" value="S_TKc"/>
    <property type="match status" value="1"/>
</dbReference>
<evidence type="ECO:0000256" key="2">
    <source>
        <dbReference type="ARBA" id="ARBA00022679"/>
    </source>
</evidence>
<dbReference type="PANTHER" id="PTHR22974:SF22">
    <property type="entry name" value="SERINE_THREONINE-PROTEIN KINASE TOUSLED-LIKE 1"/>
    <property type="match status" value="1"/>
</dbReference>
<dbReference type="GO" id="GO:0005634">
    <property type="term" value="C:nucleus"/>
    <property type="evidence" value="ECO:0007669"/>
    <property type="project" value="TreeGrafter"/>
</dbReference>
<evidence type="ECO:0000259" key="6">
    <source>
        <dbReference type="PROSITE" id="PS50011"/>
    </source>
</evidence>
<name>A0A091DU29_FUKDA</name>
<protein>
    <submittedName>
        <fullName evidence="7">Serine/threonine-protein kinase tousled-like 1</fullName>
    </submittedName>
</protein>
<gene>
    <name evidence="7" type="ORF">H920_12305</name>
</gene>
<dbReference type="GO" id="GO:0005524">
    <property type="term" value="F:ATP binding"/>
    <property type="evidence" value="ECO:0007669"/>
    <property type="project" value="UniProtKB-KW"/>
</dbReference>
<keyword evidence="5" id="KW-0067">ATP-binding</keyword>
<dbReference type="GO" id="GO:0035556">
    <property type="term" value="P:intracellular signal transduction"/>
    <property type="evidence" value="ECO:0007669"/>
    <property type="project" value="TreeGrafter"/>
</dbReference>
<evidence type="ECO:0000256" key="1">
    <source>
        <dbReference type="ARBA" id="ARBA00022527"/>
    </source>
</evidence>
<evidence type="ECO:0000256" key="4">
    <source>
        <dbReference type="ARBA" id="ARBA00022777"/>
    </source>
</evidence>